<organism evidence="2 3">
    <name type="scientific">Elasticomyces elasticus</name>
    <dbReference type="NCBI Taxonomy" id="574655"/>
    <lineage>
        <taxon>Eukaryota</taxon>
        <taxon>Fungi</taxon>
        <taxon>Dikarya</taxon>
        <taxon>Ascomycota</taxon>
        <taxon>Pezizomycotina</taxon>
        <taxon>Dothideomycetes</taxon>
        <taxon>Dothideomycetidae</taxon>
        <taxon>Mycosphaerellales</taxon>
        <taxon>Teratosphaeriaceae</taxon>
        <taxon>Elasticomyces</taxon>
    </lineage>
</organism>
<dbReference type="EMBL" id="JAVRQU010000001">
    <property type="protein sequence ID" value="KAK5707481.1"/>
    <property type="molecule type" value="Genomic_DNA"/>
</dbReference>
<feature type="transmembrane region" description="Helical" evidence="1">
    <location>
        <begin position="7"/>
        <end position="26"/>
    </location>
</feature>
<protein>
    <submittedName>
        <fullName evidence="2">Uncharacterized protein</fullName>
    </submittedName>
</protein>
<reference evidence="2" key="1">
    <citation type="submission" date="2023-08" db="EMBL/GenBank/DDBJ databases">
        <title>Black Yeasts Isolated from many extreme environments.</title>
        <authorList>
            <person name="Coleine C."/>
            <person name="Stajich J.E."/>
            <person name="Selbmann L."/>
        </authorList>
    </citation>
    <scope>NUCLEOTIDE SEQUENCE</scope>
    <source>
        <strain evidence="2">CCFEE 5810</strain>
    </source>
</reference>
<dbReference type="AlphaFoldDB" id="A0AAN7WIE0"/>
<gene>
    <name evidence="2" type="ORF">LTR97_000015</name>
</gene>
<keyword evidence="1" id="KW-0812">Transmembrane</keyword>
<keyword evidence="1" id="KW-0472">Membrane</keyword>
<evidence type="ECO:0000313" key="2">
    <source>
        <dbReference type="EMBL" id="KAK5707481.1"/>
    </source>
</evidence>
<keyword evidence="1" id="KW-1133">Transmembrane helix</keyword>
<accession>A0AAN7WIE0</accession>
<evidence type="ECO:0000256" key="1">
    <source>
        <dbReference type="SAM" id="Phobius"/>
    </source>
</evidence>
<comment type="caution">
    <text evidence="2">The sequence shown here is derived from an EMBL/GenBank/DDBJ whole genome shotgun (WGS) entry which is preliminary data.</text>
</comment>
<evidence type="ECO:0000313" key="3">
    <source>
        <dbReference type="Proteomes" id="UP001310594"/>
    </source>
</evidence>
<feature type="transmembrane region" description="Helical" evidence="1">
    <location>
        <begin position="97"/>
        <end position="115"/>
    </location>
</feature>
<dbReference type="Proteomes" id="UP001310594">
    <property type="component" value="Unassembled WGS sequence"/>
</dbReference>
<name>A0AAN7WIE0_9PEZI</name>
<sequence length="123" mass="13072">MQCCAAGIWLNIGNLAIAVGYLPAFFPEKLPLATNTTLLVAKGLIAAGLLAWQQASSEWLARKSLRSRRSGQAVTSSALLVASVLIAIADVDGIKLLAGTLTFSVLAPLSMVYCFHEIKKLWA</sequence>
<proteinExistence type="predicted"/>
<feature type="transmembrane region" description="Helical" evidence="1">
    <location>
        <begin position="73"/>
        <end position="91"/>
    </location>
</feature>
<feature type="transmembrane region" description="Helical" evidence="1">
    <location>
        <begin position="32"/>
        <end position="52"/>
    </location>
</feature>